<gene>
    <name evidence="1" type="ORF">JR064_09245</name>
</gene>
<accession>A0ABS3B158</accession>
<reference evidence="1 2" key="1">
    <citation type="submission" date="2021-02" db="EMBL/GenBank/DDBJ databases">
        <title>Taxonomically Unique Crown Gall-Associated Xanthomonas Stains Have Deficiency in Virulence Repertories.</title>
        <authorList>
            <person name="Mafakheri H."/>
            <person name="Taghavi S.M."/>
            <person name="Dimkic I."/>
            <person name="Nemanja K."/>
            <person name="Osdaghi E."/>
        </authorList>
    </citation>
    <scope>NUCLEOTIDE SEQUENCE [LARGE SCALE GENOMIC DNA]</scope>
    <source>
        <strain evidence="1 2">FX4</strain>
    </source>
</reference>
<name>A0ABS3B158_9XANT</name>
<comment type="caution">
    <text evidence="1">The sequence shown here is derived from an EMBL/GenBank/DDBJ whole genome shotgun (WGS) entry which is preliminary data.</text>
</comment>
<proteinExistence type="predicted"/>
<organism evidence="1 2">
    <name type="scientific">Xanthomonas bonasiae</name>
    <dbReference type="NCBI Taxonomy" id="2810351"/>
    <lineage>
        <taxon>Bacteria</taxon>
        <taxon>Pseudomonadati</taxon>
        <taxon>Pseudomonadota</taxon>
        <taxon>Gammaproteobacteria</taxon>
        <taxon>Lysobacterales</taxon>
        <taxon>Lysobacteraceae</taxon>
        <taxon>Xanthomonas</taxon>
    </lineage>
</organism>
<dbReference type="Pfam" id="PF09932">
    <property type="entry name" value="DUF2164"/>
    <property type="match status" value="1"/>
</dbReference>
<dbReference type="EMBL" id="JAFIWB010000007">
    <property type="protein sequence ID" value="MBN6102349.1"/>
    <property type="molecule type" value="Genomic_DNA"/>
</dbReference>
<keyword evidence="2" id="KW-1185">Reference proteome</keyword>
<evidence type="ECO:0000313" key="1">
    <source>
        <dbReference type="EMBL" id="MBN6102349.1"/>
    </source>
</evidence>
<dbReference type="Proteomes" id="UP000695802">
    <property type="component" value="Unassembled WGS sequence"/>
</dbReference>
<evidence type="ECO:0000313" key="2">
    <source>
        <dbReference type="Proteomes" id="UP000695802"/>
    </source>
</evidence>
<sequence>MSRTPLPSGVLGREDKARIAEQLQRYLREELQQQIGSFEAEFLLDFVAERIGAQFYNRGLQDARAQLATQWDVLDDALYQLEQPTETRR</sequence>
<dbReference type="InterPro" id="IPR018680">
    <property type="entry name" value="DUF2164"/>
</dbReference>
<protein>
    <submittedName>
        <fullName evidence="1">DUF2164 domain-containing protein</fullName>
    </submittedName>
</protein>
<dbReference type="RefSeq" id="WP_206229534.1">
    <property type="nucleotide sequence ID" value="NZ_JAFIWB010000007.1"/>
</dbReference>